<dbReference type="PANTHER" id="PTHR22847:SF637">
    <property type="entry name" value="WD REPEAT DOMAIN 5B"/>
    <property type="match status" value="1"/>
</dbReference>
<dbReference type="Proteomes" id="UP001431209">
    <property type="component" value="Unassembled WGS sequence"/>
</dbReference>
<organism evidence="4 5">
    <name type="scientific">Acrasis kona</name>
    <dbReference type="NCBI Taxonomy" id="1008807"/>
    <lineage>
        <taxon>Eukaryota</taxon>
        <taxon>Discoba</taxon>
        <taxon>Heterolobosea</taxon>
        <taxon>Tetramitia</taxon>
        <taxon>Eutetramitia</taxon>
        <taxon>Acrasidae</taxon>
        <taxon>Acrasis</taxon>
    </lineage>
</organism>
<dbReference type="PROSITE" id="PS50294">
    <property type="entry name" value="WD_REPEATS_REGION"/>
    <property type="match status" value="3"/>
</dbReference>
<feature type="repeat" description="WD" evidence="3">
    <location>
        <begin position="173"/>
        <end position="195"/>
    </location>
</feature>
<dbReference type="AlphaFoldDB" id="A0AAW2Z6H9"/>
<dbReference type="SMART" id="SM00320">
    <property type="entry name" value="WD40"/>
    <property type="match status" value="6"/>
</dbReference>
<dbReference type="PROSITE" id="PS50082">
    <property type="entry name" value="WD_REPEATS_2"/>
    <property type="match status" value="5"/>
</dbReference>
<dbReference type="Pfam" id="PF00400">
    <property type="entry name" value="WD40"/>
    <property type="match status" value="6"/>
</dbReference>
<dbReference type="PRINTS" id="PR00320">
    <property type="entry name" value="GPROTEINBRPT"/>
</dbReference>
<feature type="repeat" description="WD" evidence="3">
    <location>
        <begin position="7"/>
        <end position="29"/>
    </location>
</feature>
<dbReference type="SUPFAM" id="SSF50978">
    <property type="entry name" value="WD40 repeat-like"/>
    <property type="match status" value="1"/>
</dbReference>
<dbReference type="InterPro" id="IPR036322">
    <property type="entry name" value="WD40_repeat_dom_sf"/>
</dbReference>
<accession>A0AAW2Z6H9</accession>
<feature type="repeat" description="WD" evidence="3">
    <location>
        <begin position="30"/>
        <end position="70"/>
    </location>
</feature>
<sequence>MMGFDGIVTGGSDNTVKMWDVHTGTLTNTLVGHEKPITAIIQIVRDLFATTSQDNSIRVWNTYGAQVMNLTGHTEYVEAITLINATTIASGSRDNTIKVWNLQSGKCTHTIKERYDVNTLLYHNEANMLISGSDDRIVRCYSVDQKLVKELKGHMFGVTSLCELQHDREHLRLASGSADRTIRIWDINSGVCINRIETTHKDDIVKILNIGYNLIASCGDKNILIHDVASGKLIKTLEGHTEKVTSICMIDSDTIASTSKDGTIKTWSIGSGQVLLSSVPMTTEHFNCIERIHI</sequence>
<comment type="caution">
    <text evidence="4">The sequence shown here is derived from an EMBL/GenBank/DDBJ whole genome shotgun (WGS) entry which is preliminary data.</text>
</comment>
<evidence type="ECO:0000313" key="5">
    <source>
        <dbReference type="Proteomes" id="UP001431209"/>
    </source>
</evidence>
<keyword evidence="5" id="KW-1185">Reference proteome</keyword>
<reference evidence="4 5" key="1">
    <citation type="submission" date="2024-03" db="EMBL/GenBank/DDBJ databases">
        <title>The Acrasis kona genome and developmental transcriptomes reveal deep origins of eukaryotic multicellular pathways.</title>
        <authorList>
            <person name="Sheikh S."/>
            <person name="Fu C.-J."/>
            <person name="Brown M.W."/>
            <person name="Baldauf S.L."/>
        </authorList>
    </citation>
    <scope>NUCLEOTIDE SEQUENCE [LARGE SCALE GENOMIC DNA]</scope>
    <source>
        <strain evidence="4 5">ATCC MYA-3509</strain>
    </source>
</reference>
<dbReference type="CDD" id="cd00200">
    <property type="entry name" value="WD40"/>
    <property type="match status" value="1"/>
</dbReference>
<gene>
    <name evidence="4" type="ORF">AKO1_011805</name>
</gene>
<protein>
    <submittedName>
        <fullName evidence="4">Uncharacterized protein</fullName>
    </submittedName>
</protein>
<dbReference type="GO" id="GO:1990234">
    <property type="term" value="C:transferase complex"/>
    <property type="evidence" value="ECO:0007669"/>
    <property type="project" value="UniProtKB-ARBA"/>
</dbReference>
<dbReference type="InterPro" id="IPR019775">
    <property type="entry name" value="WD40_repeat_CS"/>
</dbReference>
<dbReference type="EMBL" id="JAOPGA020001102">
    <property type="protein sequence ID" value="KAL0485075.1"/>
    <property type="molecule type" value="Genomic_DNA"/>
</dbReference>
<dbReference type="PROSITE" id="PS00678">
    <property type="entry name" value="WD_REPEATS_1"/>
    <property type="match status" value="3"/>
</dbReference>
<keyword evidence="1 3" id="KW-0853">WD repeat</keyword>
<proteinExistence type="predicted"/>
<evidence type="ECO:0000313" key="4">
    <source>
        <dbReference type="EMBL" id="KAL0485075.1"/>
    </source>
</evidence>
<name>A0AAW2Z6H9_9EUKA</name>
<evidence type="ECO:0000256" key="1">
    <source>
        <dbReference type="ARBA" id="ARBA00022574"/>
    </source>
</evidence>
<dbReference type="Gene3D" id="2.130.10.10">
    <property type="entry name" value="YVTN repeat-like/Quinoprotein amine dehydrogenase"/>
    <property type="match status" value="3"/>
</dbReference>
<dbReference type="PANTHER" id="PTHR22847">
    <property type="entry name" value="WD40 REPEAT PROTEIN"/>
    <property type="match status" value="1"/>
</dbReference>
<evidence type="ECO:0000256" key="2">
    <source>
        <dbReference type="ARBA" id="ARBA00022737"/>
    </source>
</evidence>
<evidence type="ECO:0000256" key="3">
    <source>
        <dbReference type="PROSITE-ProRule" id="PRU00221"/>
    </source>
</evidence>
<feature type="repeat" description="WD" evidence="3">
    <location>
        <begin position="237"/>
        <end position="277"/>
    </location>
</feature>
<keyword evidence="2" id="KW-0677">Repeat</keyword>
<feature type="repeat" description="WD" evidence="3">
    <location>
        <begin position="70"/>
        <end position="110"/>
    </location>
</feature>
<dbReference type="InterPro" id="IPR015943">
    <property type="entry name" value="WD40/YVTN_repeat-like_dom_sf"/>
</dbReference>
<dbReference type="InterPro" id="IPR001680">
    <property type="entry name" value="WD40_rpt"/>
</dbReference>
<dbReference type="InterPro" id="IPR020472">
    <property type="entry name" value="WD40_PAC1"/>
</dbReference>